<evidence type="ECO:0000313" key="2">
    <source>
        <dbReference type="Proteomes" id="UP001596002"/>
    </source>
</evidence>
<dbReference type="RefSeq" id="WP_380026449.1">
    <property type="nucleotide sequence ID" value="NZ_JBHSHC010000106.1"/>
</dbReference>
<comment type="caution">
    <text evidence="1">The sequence shown here is derived from an EMBL/GenBank/DDBJ whole genome shotgun (WGS) entry which is preliminary data.</text>
</comment>
<name>A0ABV9Q5E2_9BACL</name>
<keyword evidence="2" id="KW-1185">Reference proteome</keyword>
<protein>
    <submittedName>
        <fullName evidence="1">Uncharacterized protein</fullName>
    </submittedName>
</protein>
<gene>
    <name evidence="1" type="ORF">ACFO8Q_14210</name>
</gene>
<proteinExistence type="predicted"/>
<organism evidence="1 2">
    <name type="scientific">Effusibacillus consociatus</name>
    <dbReference type="NCBI Taxonomy" id="1117041"/>
    <lineage>
        <taxon>Bacteria</taxon>
        <taxon>Bacillati</taxon>
        <taxon>Bacillota</taxon>
        <taxon>Bacilli</taxon>
        <taxon>Bacillales</taxon>
        <taxon>Alicyclobacillaceae</taxon>
        <taxon>Effusibacillus</taxon>
    </lineage>
</organism>
<sequence length="77" mass="8513">MNEKDVVSNLIRNNRLSHQEIQQILALSTNEIISTLIGLKGGFVYRAYLLERLMELTGGPRGLAVPESIYEGATAPK</sequence>
<dbReference type="EMBL" id="JBHSHC010000106">
    <property type="protein sequence ID" value="MFC4768497.1"/>
    <property type="molecule type" value="Genomic_DNA"/>
</dbReference>
<accession>A0ABV9Q5E2</accession>
<dbReference type="Proteomes" id="UP001596002">
    <property type="component" value="Unassembled WGS sequence"/>
</dbReference>
<evidence type="ECO:0000313" key="1">
    <source>
        <dbReference type="EMBL" id="MFC4768497.1"/>
    </source>
</evidence>
<reference evidence="2" key="1">
    <citation type="journal article" date="2019" name="Int. J. Syst. Evol. Microbiol.">
        <title>The Global Catalogue of Microorganisms (GCM) 10K type strain sequencing project: providing services to taxonomists for standard genome sequencing and annotation.</title>
        <authorList>
            <consortium name="The Broad Institute Genomics Platform"/>
            <consortium name="The Broad Institute Genome Sequencing Center for Infectious Disease"/>
            <person name="Wu L."/>
            <person name="Ma J."/>
        </authorList>
    </citation>
    <scope>NUCLEOTIDE SEQUENCE [LARGE SCALE GENOMIC DNA]</scope>
    <source>
        <strain evidence="2">WYCCWR 12678</strain>
    </source>
</reference>